<feature type="compositionally biased region" description="Polar residues" evidence="1">
    <location>
        <begin position="19"/>
        <end position="29"/>
    </location>
</feature>
<feature type="compositionally biased region" description="Basic residues" evidence="1">
    <location>
        <begin position="95"/>
        <end position="104"/>
    </location>
</feature>
<protein>
    <recommendedName>
        <fullName evidence="4">Fibrous sheath-interacting protein 2</fullName>
    </recommendedName>
</protein>
<feature type="compositionally biased region" description="Basic and acidic residues" evidence="1">
    <location>
        <begin position="523"/>
        <end position="544"/>
    </location>
</feature>
<dbReference type="AlphaFoldDB" id="A0AAV4NHW1"/>
<name>A0AAV4NHW1_9ARAC</name>
<feature type="region of interest" description="Disordered" evidence="1">
    <location>
        <begin position="1"/>
        <end position="107"/>
    </location>
</feature>
<feature type="compositionally biased region" description="Polar residues" evidence="1">
    <location>
        <begin position="56"/>
        <end position="72"/>
    </location>
</feature>
<evidence type="ECO:0000313" key="2">
    <source>
        <dbReference type="EMBL" id="GIX84367.1"/>
    </source>
</evidence>
<gene>
    <name evidence="2" type="primary">AVEN_164560_1</name>
    <name evidence="2" type="ORF">CDAR_120111</name>
</gene>
<comment type="caution">
    <text evidence="2">The sequence shown here is derived from an EMBL/GenBank/DDBJ whole genome shotgun (WGS) entry which is preliminary data.</text>
</comment>
<evidence type="ECO:0000313" key="3">
    <source>
        <dbReference type="Proteomes" id="UP001054837"/>
    </source>
</evidence>
<dbReference type="EMBL" id="BPLQ01001710">
    <property type="protein sequence ID" value="GIX84367.1"/>
    <property type="molecule type" value="Genomic_DNA"/>
</dbReference>
<reference evidence="2 3" key="1">
    <citation type="submission" date="2021-06" db="EMBL/GenBank/DDBJ databases">
        <title>Caerostris darwini draft genome.</title>
        <authorList>
            <person name="Kono N."/>
            <person name="Arakawa K."/>
        </authorList>
    </citation>
    <scope>NUCLEOTIDE SEQUENCE [LARGE SCALE GENOMIC DNA]</scope>
</reference>
<feature type="region of interest" description="Disordered" evidence="1">
    <location>
        <begin position="424"/>
        <end position="552"/>
    </location>
</feature>
<keyword evidence="3" id="KW-1185">Reference proteome</keyword>
<accession>A0AAV4NHW1</accession>
<sequence length="579" mass="68233">MPTVSIDPDPESDKGQTLDIKTSQDQNIEQNEEVNLEHHHLSSEYDSTDTEDLADSTATSGEDQGSSKTVPSYESLDSEGLAPSEPTSEPDQSKRVKGNKKRGLSARMEYLARPKKDFLDKVMFERLDGALPEKPLPSWSILPLPTKLPAGQYPYKITLTKIADNLFLPPSGNKMDLFDNYNRHLPMKYYESLHDPCLKHHFHKDKLRRHLEKQGYVTKSGNVVCTLKDINDYRDYQRRILAEKALQLYRDQDKEDKIEMERKFKEKIAQEEERIKNKRLQTNLRSFIKNQVQNIREGSVIAQRERDRKVLNRQISMQLKWRKRALMKQERYDRLFFKHMNDKYERDEKNKQKEIELARRDMMHMNDICRERELEKKERKKKLEEFWERKVTEQIAWVEKGFELERAWLEEREANINRRKNRAIPPLRKAKKPEAGKKTLEEALKDEVETDLQKDEDETILETDEGQQASTLDSKSTLDSPRVQIITEKPEEASSVQEAEVTLKLGSEKNQIEEDSENPKSILKKDSKQDDSKKDDSQNDDSKKMIPKKMIQKQMRLNRMILTKNESYAKFKARKYKNQ</sequence>
<feature type="compositionally biased region" description="Polar residues" evidence="1">
    <location>
        <begin position="466"/>
        <end position="479"/>
    </location>
</feature>
<evidence type="ECO:0000256" key="1">
    <source>
        <dbReference type="SAM" id="MobiDB-lite"/>
    </source>
</evidence>
<evidence type="ECO:0008006" key="4">
    <source>
        <dbReference type="Google" id="ProtNLM"/>
    </source>
</evidence>
<proteinExistence type="predicted"/>
<feature type="compositionally biased region" description="Acidic residues" evidence="1">
    <location>
        <begin position="454"/>
        <end position="465"/>
    </location>
</feature>
<organism evidence="2 3">
    <name type="scientific">Caerostris darwini</name>
    <dbReference type="NCBI Taxonomy" id="1538125"/>
    <lineage>
        <taxon>Eukaryota</taxon>
        <taxon>Metazoa</taxon>
        <taxon>Ecdysozoa</taxon>
        <taxon>Arthropoda</taxon>
        <taxon>Chelicerata</taxon>
        <taxon>Arachnida</taxon>
        <taxon>Araneae</taxon>
        <taxon>Araneomorphae</taxon>
        <taxon>Entelegynae</taxon>
        <taxon>Araneoidea</taxon>
        <taxon>Araneidae</taxon>
        <taxon>Caerostris</taxon>
    </lineage>
</organism>
<dbReference type="Proteomes" id="UP001054837">
    <property type="component" value="Unassembled WGS sequence"/>
</dbReference>
<feature type="compositionally biased region" description="Basic and acidic residues" evidence="1">
    <location>
        <begin position="432"/>
        <end position="453"/>
    </location>
</feature>